<sequence length="933" mass="100696">MALYQLKSSFAGGELSPSMYGRTDIAKYDSGAAVLRNFFVLRYGGAANRPGFKFIAQTYNNKKAVLIPFMYSTDQNYIVEITAGRCQFYTDGGIVVKEDGTPYSIENFFSDKDLEDAAKIKYTQSADVLFIVHPAHAPMTLTRYGNLDWRFEAMDITGGPFDETRYNNNSIITKVLEWRKPGAYNITIPSSALSINIEMAGGGGGGGGGIERKTEHLSTKFSGGTGGRGAFITKEILEIPSEPISLIVGAGGIGGQGKQTGIAGSADNGNSGGTSSALGINALGGGGGKGATAADDGGNGTSYGSGALGGNGGYGNVSGMSGNDGWIRLSYTLSIGNNATVKASEVYGDITLTASSAIFSKGDEGSLFSLTHFLETDYKKGTPISTGGDLQVSVLPESNVYVESFGFWDGNFSLEKYDPVSLKWVNIRTQSGNRSQNYSLTEKNTSESIANYRVTSTEFNTDVWSGENEKQRGYITIQSIGGDYTGHVLITEYVSPTVVKGTVKKQLASTDETRDFAFAAWNGEKGYPSATGFYEDRLVFAGSKGFPQTFWTSKTGDYYNFGTSIPSADDDGITATLNGGQMNGIKAIIAFGEMLLLTAGGEFKVSGGGKAITGSNVLSQPQEYRGVSDVNPVTIGSRIIYVQHQGNIIRDLAYSYDVDKYTGDDLNLLASHLFEGHKIISMTYQQIPNSIVWCVRDDGLLLGLTYIKEQDIYAWHQHTTAGGKFVSVCNIGGSTEDKLYAVIERGGQYYVEIMESRDKSTNVEDQFFVDSGITYEGEPTDEISGLEHLEGYTVAILANGNVLPQQTVENGKVLLGNKYKKVHVGLPIDAEIKTLPIDFTAQDGTYLSRKKRIATVTLLLKDSRGGLFGMKENELDEFKWRSNEDYGEPISLQTGKFKVTIKSATYDETQQIIIKQPDPLPMTVLSLIPEIEG</sequence>
<name>A0A8S5UXK5_9CAUD</name>
<dbReference type="Pfam" id="PF21722">
    <property type="entry name" value="Gly_rich_2"/>
    <property type="match status" value="1"/>
</dbReference>
<accession>A0A8S5UXK5</accession>
<dbReference type="Pfam" id="PF25675">
    <property type="entry name" value="Phage_nozzle"/>
    <property type="match status" value="1"/>
</dbReference>
<evidence type="ECO:0000313" key="2">
    <source>
        <dbReference type="EMBL" id="DAF99179.1"/>
    </source>
</evidence>
<reference evidence="2" key="1">
    <citation type="journal article" date="2021" name="Proc. Natl. Acad. Sci. U.S.A.">
        <title>A Catalog of Tens of Thousands of Viruses from Human Metagenomes Reveals Hidden Associations with Chronic Diseases.</title>
        <authorList>
            <person name="Tisza M.J."/>
            <person name="Buck C.B."/>
        </authorList>
    </citation>
    <scope>NUCLEOTIDE SEQUENCE</scope>
    <source>
        <strain evidence="2">CtW0z17</strain>
    </source>
</reference>
<organism evidence="2">
    <name type="scientific">Podoviridae sp. ctW0z17</name>
    <dbReference type="NCBI Taxonomy" id="2825254"/>
    <lineage>
        <taxon>Viruses</taxon>
        <taxon>Duplodnaviria</taxon>
        <taxon>Heunggongvirae</taxon>
        <taxon>Uroviricota</taxon>
        <taxon>Caudoviricetes</taxon>
    </lineage>
</organism>
<dbReference type="EMBL" id="BK016161">
    <property type="protein sequence ID" value="DAF99179.1"/>
    <property type="molecule type" value="Genomic_DNA"/>
</dbReference>
<evidence type="ECO:0000259" key="1">
    <source>
        <dbReference type="Pfam" id="PF21722"/>
    </source>
</evidence>
<dbReference type="InterPro" id="IPR049304">
    <property type="entry name" value="Gly_rich_dom"/>
</dbReference>
<feature type="domain" description="Glycine-rich" evidence="1">
    <location>
        <begin position="181"/>
        <end position="333"/>
    </location>
</feature>
<proteinExistence type="predicted"/>
<dbReference type="InterPro" id="IPR058003">
    <property type="entry name" value="Phage_gp12"/>
</dbReference>
<protein>
    <submittedName>
        <fullName evidence="2">Stabilization protein</fullName>
    </submittedName>
</protein>